<comment type="subcellular location">
    <subcellularLocation>
        <location evidence="1">Cell membrane</location>
        <topology evidence="1">Multi-pass membrane protein</topology>
    </subcellularLocation>
</comment>
<feature type="compositionally biased region" description="Basic residues" evidence="8">
    <location>
        <begin position="31"/>
        <end position="43"/>
    </location>
</feature>
<evidence type="ECO:0000256" key="7">
    <source>
        <dbReference type="ARBA" id="ARBA00023136"/>
    </source>
</evidence>
<name>A0ABV4J8V5_9ACTN</name>
<feature type="compositionally biased region" description="Low complexity" evidence="8">
    <location>
        <begin position="20"/>
        <end position="30"/>
    </location>
</feature>
<evidence type="ECO:0000256" key="8">
    <source>
        <dbReference type="SAM" id="MobiDB-lite"/>
    </source>
</evidence>
<dbReference type="Gene3D" id="1.10.3470.10">
    <property type="entry name" value="ABC transporter involved in vitamin B12 uptake, BtuC"/>
    <property type="match status" value="1"/>
</dbReference>
<keyword evidence="4" id="KW-1003">Cell membrane</keyword>
<evidence type="ECO:0000256" key="5">
    <source>
        <dbReference type="ARBA" id="ARBA00022692"/>
    </source>
</evidence>
<feature type="region of interest" description="Disordered" evidence="8">
    <location>
        <begin position="1"/>
        <end position="46"/>
    </location>
</feature>
<protein>
    <submittedName>
        <fullName evidence="9">Iron ABC transporter permease</fullName>
    </submittedName>
</protein>
<dbReference type="InterPro" id="IPR000522">
    <property type="entry name" value="ABC_transptr_permease_BtuC"/>
</dbReference>
<keyword evidence="7" id="KW-0472">Membrane</keyword>
<evidence type="ECO:0000256" key="4">
    <source>
        <dbReference type="ARBA" id="ARBA00022475"/>
    </source>
</evidence>
<evidence type="ECO:0000256" key="1">
    <source>
        <dbReference type="ARBA" id="ARBA00004651"/>
    </source>
</evidence>
<evidence type="ECO:0000313" key="10">
    <source>
        <dbReference type="Proteomes" id="UP001567537"/>
    </source>
</evidence>
<reference evidence="9 10" key="1">
    <citation type="journal article" date="2021" name="Res Sq">
        <title>Streptomyces Pimoensis sp. nov., Isolated From the Taklimakan Desert in Xinjiang, China.</title>
        <authorList>
            <person name="Zhang P."/>
            <person name="Luo X."/>
            <person name="Luo X."/>
            <person name="Liu Z."/>
            <person name="Xia Z."/>
            <person name="Wan C."/>
            <person name="zhang L."/>
        </authorList>
    </citation>
    <scope>NUCLEOTIDE SEQUENCE [LARGE SCALE GENOMIC DNA]</scope>
    <source>
        <strain evidence="9 10">TRM75549</strain>
    </source>
</reference>
<evidence type="ECO:0000256" key="3">
    <source>
        <dbReference type="ARBA" id="ARBA00022448"/>
    </source>
</evidence>
<feature type="region of interest" description="Disordered" evidence="8">
    <location>
        <begin position="109"/>
        <end position="130"/>
    </location>
</feature>
<sequence length="130" mass="13461">MEQRFVGGAGTAVLGEHRQQAGAEEAGARVGARRAQRGRTRGRRDREVRLEAGAGERSRFVLLGEGPPGTDLVTLGLRLPRALTAALVGFGTGAAGTVLRSPVRDPLAGPDTIGFGGDASATTLRPGHWP</sequence>
<evidence type="ECO:0000256" key="6">
    <source>
        <dbReference type="ARBA" id="ARBA00022989"/>
    </source>
</evidence>
<dbReference type="SUPFAM" id="SSF81345">
    <property type="entry name" value="ABC transporter involved in vitamin B12 uptake, BtuC"/>
    <property type="match status" value="1"/>
</dbReference>
<keyword evidence="3" id="KW-0813">Transport</keyword>
<evidence type="ECO:0000313" key="9">
    <source>
        <dbReference type="EMBL" id="MEZ3182288.1"/>
    </source>
</evidence>
<keyword evidence="10" id="KW-1185">Reference proteome</keyword>
<dbReference type="Proteomes" id="UP001567537">
    <property type="component" value="Unassembled WGS sequence"/>
</dbReference>
<accession>A0ABV4J8V5</accession>
<evidence type="ECO:0000256" key="2">
    <source>
        <dbReference type="ARBA" id="ARBA00007935"/>
    </source>
</evidence>
<keyword evidence="6" id="KW-1133">Transmembrane helix</keyword>
<dbReference type="InterPro" id="IPR037294">
    <property type="entry name" value="ABC_BtuC-like"/>
</dbReference>
<dbReference type="EMBL" id="JAHWZY010000039">
    <property type="protein sequence ID" value="MEZ3182288.1"/>
    <property type="molecule type" value="Genomic_DNA"/>
</dbReference>
<proteinExistence type="inferred from homology"/>
<dbReference type="Pfam" id="PF01032">
    <property type="entry name" value="FecCD"/>
    <property type="match status" value="1"/>
</dbReference>
<organism evidence="9 10">
    <name type="scientific">Streptomyces pimonensis</name>
    <dbReference type="NCBI Taxonomy" id="2860288"/>
    <lineage>
        <taxon>Bacteria</taxon>
        <taxon>Bacillati</taxon>
        <taxon>Actinomycetota</taxon>
        <taxon>Actinomycetes</taxon>
        <taxon>Kitasatosporales</taxon>
        <taxon>Streptomycetaceae</taxon>
        <taxon>Streptomyces</taxon>
    </lineage>
</organism>
<comment type="caution">
    <text evidence="9">The sequence shown here is derived from an EMBL/GenBank/DDBJ whole genome shotgun (WGS) entry which is preliminary data.</text>
</comment>
<keyword evidence="5" id="KW-0812">Transmembrane</keyword>
<comment type="similarity">
    <text evidence="2">Belongs to the binding-protein-dependent transport system permease family. FecCD subfamily.</text>
</comment>
<gene>
    <name evidence="9" type="ORF">KYY02_27605</name>
</gene>